<accession>A0A3M7M2Y5</accession>
<organism evidence="1 2">
    <name type="scientific">Pyrenophora seminiperda CCB06</name>
    <dbReference type="NCBI Taxonomy" id="1302712"/>
    <lineage>
        <taxon>Eukaryota</taxon>
        <taxon>Fungi</taxon>
        <taxon>Dikarya</taxon>
        <taxon>Ascomycota</taxon>
        <taxon>Pezizomycotina</taxon>
        <taxon>Dothideomycetes</taxon>
        <taxon>Pleosporomycetidae</taxon>
        <taxon>Pleosporales</taxon>
        <taxon>Pleosporineae</taxon>
        <taxon>Pleosporaceae</taxon>
        <taxon>Pyrenophora</taxon>
    </lineage>
</organism>
<sequence length="14" mass="1618">MHVKEKKSDCVVSK</sequence>
<proteinExistence type="predicted"/>
<dbReference type="Proteomes" id="UP000265663">
    <property type="component" value="Unassembled WGS sequence"/>
</dbReference>
<gene>
    <name evidence="1" type="ORF">GMOD_00002584</name>
</gene>
<keyword evidence="2" id="KW-1185">Reference proteome</keyword>
<evidence type="ECO:0000313" key="1">
    <source>
        <dbReference type="EMBL" id="RMZ68754.1"/>
    </source>
</evidence>
<name>A0A3M7M2Y5_9PLEO</name>
<protein>
    <submittedName>
        <fullName evidence="1">Uncharacterized protein</fullName>
    </submittedName>
</protein>
<evidence type="ECO:0000313" key="2">
    <source>
        <dbReference type="Proteomes" id="UP000265663"/>
    </source>
</evidence>
<reference evidence="1 2" key="1">
    <citation type="journal article" date="2014" name="PLoS ONE">
        <title>De novo Genome Assembly of the Fungal Plant Pathogen Pyrenophora semeniperda.</title>
        <authorList>
            <person name="Soliai M.M."/>
            <person name="Meyer S.E."/>
            <person name="Udall J.A."/>
            <person name="Elzinga D.E."/>
            <person name="Hermansen R.A."/>
            <person name="Bodily P.M."/>
            <person name="Hart A.A."/>
            <person name="Coleman C.E."/>
        </authorList>
    </citation>
    <scope>NUCLEOTIDE SEQUENCE [LARGE SCALE GENOMIC DNA]</scope>
    <source>
        <strain evidence="1 2">CCB06</strain>
        <tissue evidence="1">Mycelium</tissue>
    </source>
</reference>
<dbReference type="EMBL" id="KE747817">
    <property type="protein sequence ID" value="RMZ68754.1"/>
    <property type="molecule type" value="Genomic_DNA"/>
</dbReference>